<gene>
    <name evidence="1" type="ORF">MF672_010890</name>
</gene>
<protein>
    <submittedName>
        <fullName evidence="1">Uncharacterized protein</fullName>
    </submittedName>
</protein>
<sequence length="107" mass="11971">MAVCHHYRIPHSQFLSWPADDRDKAIAYYVRERSRCGTCGTRPEEWDEARGGDRHAYYAVERWCGGCAQIEAMRASMPGDTGRGIKISLKPVARAEEVSRDAGSADP</sequence>
<reference evidence="1 2" key="1">
    <citation type="submission" date="2022-04" db="EMBL/GenBank/DDBJ databases">
        <title>Genome draft of Actinomadura sp. ATCC 31491.</title>
        <authorList>
            <person name="Shi X."/>
            <person name="Du Y."/>
        </authorList>
    </citation>
    <scope>NUCLEOTIDE SEQUENCE [LARGE SCALE GENOMIC DNA]</scope>
    <source>
        <strain evidence="1 2">ATCC 31491</strain>
    </source>
</reference>
<organism evidence="1 2">
    <name type="scientific">Actinomadura luzonensis</name>
    <dbReference type="NCBI Taxonomy" id="2805427"/>
    <lineage>
        <taxon>Bacteria</taxon>
        <taxon>Bacillati</taxon>
        <taxon>Actinomycetota</taxon>
        <taxon>Actinomycetes</taxon>
        <taxon>Streptosporangiales</taxon>
        <taxon>Thermomonosporaceae</taxon>
        <taxon>Actinomadura</taxon>
    </lineage>
</organism>
<dbReference type="Proteomes" id="UP001317259">
    <property type="component" value="Unassembled WGS sequence"/>
</dbReference>
<dbReference type="RefSeq" id="WP_242380738.1">
    <property type="nucleotide sequence ID" value="NZ_JAKRKC020000001.1"/>
</dbReference>
<name>A0ABT0FQ83_9ACTN</name>
<comment type="caution">
    <text evidence="1">The sequence shown here is derived from an EMBL/GenBank/DDBJ whole genome shotgun (WGS) entry which is preliminary data.</text>
</comment>
<proteinExistence type="predicted"/>
<dbReference type="EMBL" id="JAKRKC020000001">
    <property type="protein sequence ID" value="MCK2214293.1"/>
    <property type="molecule type" value="Genomic_DNA"/>
</dbReference>
<evidence type="ECO:0000313" key="2">
    <source>
        <dbReference type="Proteomes" id="UP001317259"/>
    </source>
</evidence>
<accession>A0ABT0FQ83</accession>
<evidence type="ECO:0000313" key="1">
    <source>
        <dbReference type="EMBL" id="MCK2214293.1"/>
    </source>
</evidence>
<keyword evidence="2" id="KW-1185">Reference proteome</keyword>